<reference evidence="1 2" key="1">
    <citation type="submission" date="2016-03" db="EMBL/GenBank/DDBJ databases">
        <authorList>
            <person name="Ploux O."/>
        </authorList>
    </citation>
    <scope>NUCLEOTIDE SEQUENCE [LARGE SCALE GENOMIC DNA]</scope>
    <source>
        <strain evidence="1 2">URUG2</strain>
    </source>
</reference>
<organism evidence="1 2">
    <name type="scientific">Ramularia collo-cygni</name>
    <dbReference type="NCBI Taxonomy" id="112498"/>
    <lineage>
        <taxon>Eukaryota</taxon>
        <taxon>Fungi</taxon>
        <taxon>Dikarya</taxon>
        <taxon>Ascomycota</taxon>
        <taxon>Pezizomycotina</taxon>
        <taxon>Dothideomycetes</taxon>
        <taxon>Dothideomycetidae</taxon>
        <taxon>Mycosphaerellales</taxon>
        <taxon>Mycosphaerellaceae</taxon>
        <taxon>Ramularia</taxon>
    </lineage>
</organism>
<dbReference type="Proteomes" id="UP000225277">
    <property type="component" value="Unassembled WGS sequence"/>
</dbReference>
<proteinExistence type="predicted"/>
<name>A0A2D3V822_9PEZI</name>
<gene>
    <name evidence="1" type="ORF">RCC_08770</name>
</gene>
<keyword evidence="2" id="KW-1185">Reference proteome</keyword>
<sequence length="371" mass="41879">MHPILFWGPPLANICACLPDEDLRSLAATSRKMRRMIKKIMSQSRTCRPDGRPPPFRQALIVHPKQSNAAKRIRYKQYSIEKKAARATDAWLLELLCLRMPDDIMENNLLPALIRSFERREVIIETATQRIWLYKDIRQHDFTNEDMSHGATSSITPLLRSVTQSRILAKFIAASKEPSLAAKLRAKQISVRDSLLPAFGKALMSYGNISSPATFPSTRYPQSSLIPLALKDYNNIIGNLELTFAINHTVSKALYYYPTQLHDCQKGAKSILKSFPTLKNLRIKVTEIQKTPVEGPTQFLVQRPSIQKYHLVYVEGAFSQDETIIFEALMQTLAASLVEIGGLRQTSVLAVEKMIGDPTKETLWVNGVLQS</sequence>
<dbReference type="EMBL" id="FJUY01000015">
    <property type="protein sequence ID" value="CZT23060.1"/>
    <property type="molecule type" value="Genomic_DNA"/>
</dbReference>
<protein>
    <recommendedName>
        <fullName evidence="3">F-box domain-containing protein</fullName>
    </recommendedName>
</protein>
<evidence type="ECO:0000313" key="2">
    <source>
        <dbReference type="Proteomes" id="UP000225277"/>
    </source>
</evidence>
<dbReference type="AlphaFoldDB" id="A0A2D3V822"/>
<accession>A0A2D3V822</accession>
<dbReference type="GeneID" id="35603851"/>
<dbReference type="RefSeq" id="XP_023629784.1">
    <property type="nucleotide sequence ID" value="XM_023774016.1"/>
</dbReference>
<evidence type="ECO:0008006" key="3">
    <source>
        <dbReference type="Google" id="ProtNLM"/>
    </source>
</evidence>
<evidence type="ECO:0000313" key="1">
    <source>
        <dbReference type="EMBL" id="CZT23060.1"/>
    </source>
</evidence>